<sequence>MKKERQFMRTVERLQRIKALDRYIDSQIEQIKRLESQALKVTSGSMHTDMVQGGKRKGKDDIYVELITAKEELERFTAEAIKQKLEFRRQIANIEDIDARSLLQMVYIDQLGIWQICDKLGISRATYYVKLRQAEKYLD</sequence>
<accession>A0A1S5PRX5</accession>
<evidence type="ECO:0000313" key="1">
    <source>
        <dbReference type="EMBL" id="ALJ99622.1"/>
    </source>
</evidence>
<proteinExistence type="predicted"/>
<dbReference type="InterPro" id="IPR010861">
    <property type="entry name" value="DUF1492"/>
</dbReference>
<organism evidence="1 2">
    <name type="scientific">Streptococcus phage 53</name>
    <dbReference type="NCBI Taxonomy" id="1718280"/>
    <lineage>
        <taxon>Viruses</taxon>
        <taxon>Duplodnaviria</taxon>
        <taxon>Heunggongvirae</taxon>
        <taxon>Uroviricota</taxon>
        <taxon>Caudoviricetes</taxon>
        <taxon>Aliceevansviridae</taxon>
        <taxon>Moineauvirus</taxon>
        <taxon>Moineauvirus mv53</taxon>
    </lineage>
</organism>
<dbReference type="EMBL" id="KT717084">
    <property type="protein sequence ID" value="ALJ99622.1"/>
    <property type="molecule type" value="Genomic_DNA"/>
</dbReference>
<name>A0A1S5PRX5_9CAUD</name>
<dbReference type="Proteomes" id="UP000222892">
    <property type="component" value="Segment"/>
</dbReference>
<evidence type="ECO:0000313" key="2">
    <source>
        <dbReference type="Proteomes" id="UP000222892"/>
    </source>
</evidence>
<evidence type="ECO:0008006" key="3">
    <source>
        <dbReference type="Google" id="ProtNLM"/>
    </source>
</evidence>
<protein>
    <recommendedName>
        <fullName evidence="3">Apaf-1 related killer DARK</fullName>
    </recommendedName>
</protein>
<gene>
    <name evidence="1" type="ORF">sp53_40</name>
</gene>
<keyword evidence="2" id="KW-1185">Reference proteome</keyword>
<reference evidence="1 2" key="1">
    <citation type="journal article" date="2017" name="Sci. Rep.">
        <title>Phage-host interactions in Streptococcus thermophilus: Genome analysis of phages isolated in Uruguay and ectopic spacer acquisition in CRISPR array.</title>
        <authorList>
            <person name="Achigar R."/>
            <person name="Magadan A.H."/>
            <person name="Tremblay D.M."/>
            <person name="Julia Pianzzola M."/>
            <person name="Moineau S."/>
        </authorList>
    </citation>
    <scope>NUCLEOTIDE SEQUENCE [LARGE SCALE GENOMIC DNA]</scope>
</reference>
<dbReference type="Pfam" id="PF07374">
    <property type="entry name" value="DUF1492"/>
    <property type="match status" value="1"/>
</dbReference>